<evidence type="ECO:0008006" key="8">
    <source>
        <dbReference type="Google" id="ProtNLM"/>
    </source>
</evidence>
<dbReference type="GO" id="GO:0016020">
    <property type="term" value="C:membrane"/>
    <property type="evidence" value="ECO:0007669"/>
    <property type="project" value="UniProtKB-SubCell"/>
</dbReference>
<dbReference type="Proteomes" id="UP000824128">
    <property type="component" value="Unassembled WGS sequence"/>
</dbReference>
<evidence type="ECO:0000256" key="3">
    <source>
        <dbReference type="ARBA" id="ARBA00022989"/>
    </source>
</evidence>
<evidence type="ECO:0000256" key="4">
    <source>
        <dbReference type="ARBA" id="ARBA00023136"/>
    </source>
</evidence>
<evidence type="ECO:0000313" key="7">
    <source>
        <dbReference type="Proteomes" id="UP000824128"/>
    </source>
</evidence>
<organism evidence="6 7">
    <name type="scientific">Candidatus Aphodomorpha intestinavium</name>
    <dbReference type="NCBI Taxonomy" id="2840672"/>
    <lineage>
        <taxon>Bacteria</taxon>
        <taxon>Bacillati</taxon>
        <taxon>Bacillota</taxon>
        <taxon>Clostridia</taxon>
        <taxon>Eubacteriales</taxon>
        <taxon>Candidatus Aphodomorpha</taxon>
    </lineage>
</organism>
<reference evidence="6" key="2">
    <citation type="journal article" date="2021" name="PeerJ">
        <title>Extensive microbial diversity within the chicken gut microbiome revealed by metagenomics and culture.</title>
        <authorList>
            <person name="Gilroy R."/>
            <person name="Ravi A."/>
            <person name="Getino M."/>
            <person name="Pursley I."/>
            <person name="Horton D.L."/>
            <person name="Alikhan N.F."/>
            <person name="Baker D."/>
            <person name="Gharbi K."/>
            <person name="Hall N."/>
            <person name="Watson M."/>
            <person name="Adriaenssens E.M."/>
            <person name="Foster-Nyarko E."/>
            <person name="Jarju S."/>
            <person name="Secka A."/>
            <person name="Antonio M."/>
            <person name="Oren A."/>
            <person name="Chaudhuri R.R."/>
            <person name="La Ragione R."/>
            <person name="Hildebrand F."/>
            <person name="Pallen M.J."/>
        </authorList>
    </citation>
    <scope>NUCLEOTIDE SEQUENCE</scope>
    <source>
        <strain evidence="6">ChiGjej2B2-16831</strain>
    </source>
</reference>
<evidence type="ECO:0000256" key="1">
    <source>
        <dbReference type="ARBA" id="ARBA00004141"/>
    </source>
</evidence>
<dbReference type="InterPro" id="IPR003825">
    <property type="entry name" value="Colicin-V_CvpA"/>
</dbReference>
<sequence length="235" mass="25182">MNVVDIAILLILAITVLGGWYRGFVSAALGVMATLLAWIIAAVCISPVAGLIKGSDELYGMMLYYTEGAEYVAVTDVELTRTPISEVSLEELSLVIENADMPLPMGDRVARNVAAEAFAADGITTLGDYFNQTIVCVVINIVSLLAVFLAARLVIGFVIECVAHGRGGFPALARLDGPVGAGVGLIHGVLLLFLLFLLAPIALTVLPKLYEFIEESFFGEFFYRANFFLMLIPGT</sequence>
<name>A0A9D1SU09_9FIRM</name>
<dbReference type="AlphaFoldDB" id="A0A9D1SU09"/>
<comment type="caution">
    <text evidence="6">The sequence shown here is derived from an EMBL/GenBank/DDBJ whole genome shotgun (WGS) entry which is preliminary data.</text>
</comment>
<dbReference type="EMBL" id="DVNZ01000194">
    <property type="protein sequence ID" value="HIU94721.1"/>
    <property type="molecule type" value="Genomic_DNA"/>
</dbReference>
<gene>
    <name evidence="6" type="ORF">IAD24_06125</name>
</gene>
<keyword evidence="3 5" id="KW-1133">Transmembrane helix</keyword>
<reference evidence="6" key="1">
    <citation type="submission" date="2020-10" db="EMBL/GenBank/DDBJ databases">
        <authorList>
            <person name="Gilroy R."/>
        </authorList>
    </citation>
    <scope>NUCLEOTIDE SEQUENCE</scope>
    <source>
        <strain evidence="6">ChiGjej2B2-16831</strain>
    </source>
</reference>
<dbReference type="Pfam" id="PF02674">
    <property type="entry name" value="Colicin_V"/>
    <property type="match status" value="1"/>
</dbReference>
<comment type="subcellular location">
    <subcellularLocation>
        <location evidence="1">Membrane</location>
        <topology evidence="1">Multi-pass membrane protein</topology>
    </subcellularLocation>
</comment>
<evidence type="ECO:0000256" key="5">
    <source>
        <dbReference type="SAM" id="Phobius"/>
    </source>
</evidence>
<feature type="transmembrane region" description="Helical" evidence="5">
    <location>
        <begin position="179"/>
        <end position="206"/>
    </location>
</feature>
<evidence type="ECO:0000256" key="2">
    <source>
        <dbReference type="ARBA" id="ARBA00022692"/>
    </source>
</evidence>
<keyword evidence="4 5" id="KW-0472">Membrane</keyword>
<feature type="transmembrane region" description="Helical" evidence="5">
    <location>
        <begin position="134"/>
        <end position="159"/>
    </location>
</feature>
<evidence type="ECO:0000313" key="6">
    <source>
        <dbReference type="EMBL" id="HIU94721.1"/>
    </source>
</evidence>
<protein>
    <recommendedName>
        <fullName evidence="8">Colicin V production protein</fullName>
    </recommendedName>
</protein>
<feature type="transmembrane region" description="Helical" evidence="5">
    <location>
        <begin position="28"/>
        <end position="52"/>
    </location>
</feature>
<keyword evidence="2 5" id="KW-0812">Transmembrane</keyword>
<accession>A0A9D1SU09</accession>
<dbReference type="GO" id="GO:0009403">
    <property type="term" value="P:toxin biosynthetic process"/>
    <property type="evidence" value="ECO:0007669"/>
    <property type="project" value="InterPro"/>
</dbReference>
<proteinExistence type="predicted"/>